<dbReference type="PANTHER" id="PTHR38439">
    <property type="entry name" value="AURACYANIN-B"/>
    <property type="match status" value="1"/>
</dbReference>
<feature type="signal peptide" evidence="6">
    <location>
        <begin position="1"/>
        <end position="27"/>
    </location>
</feature>
<evidence type="ECO:0000313" key="9">
    <source>
        <dbReference type="Proteomes" id="UP000238326"/>
    </source>
</evidence>
<sequence>MTSNKFRSLPALGLAALLALSTSGSWAAGAHASGHGHADHQDHHASMETSYGKPGDAARVKRSIEVVMSDDMRFTPANIQVRRGETVRFLVRNAGQIRHEFSLGTKQELEEHYEQMKKFPDMVHDEPNKVSLEPGQQGEVIWQFTRSGKVDFACLHVGHYEAGMKGQVSVGK</sequence>
<dbReference type="Proteomes" id="UP000238326">
    <property type="component" value="Unassembled WGS sequence"/>
</dbReference>
<dbReference type="EMBL" id="PVLR01000007">
    <property type="protein sequence ID" value="PRD70083.1"/>
    <property type="molecule type" value="Genomic_DNA"/>
</dbReference>
<evidence type="ECO:0000256" key="2">
    <source>
        <dbReference type="ARBA" id="ARBA00022723"/>
    </source>
</evidence>
<accession>A0A2S9KI03</accession>
<protein>
    <recommendedName>
        <fullName evidence="7">Blue (type 1) copper domain-containing protein</fullName>
    </recommendedName>
</protein>
<evidence type="ECO:0000313" key="8">
    <source>
        <dbReference type="EMBL" id="PRD70083.1"/>
    </source>
</evidence>
<dbReference type="GO" id="GO:0005507">
    <property type="term" value="F:copper ion binding"/>
    <property type="evidence" value="ECO:0007669"/>
    <property type="project" value="InterPro"/>
</dbReference>
<keyword evidence="2" id="KW-0479">Metal-binding</keyword>
<dbReference type="AlphaFoldDB" id="A0A2S9KI03"/>
<reference evidence="8 9" key="1">
    <citation type="submission" date="2018-03" db="EMBL/GenBank/DDBJ databases">
        <title>Comparative genomics illustrates the genes involved in a hyperalkaliphilic mechanisms of Serpentinomonas isolated from highly-alkaline calcium-rich serpentinized springs.</title>
        <authorList>
            <person name="Suzuki S."/>
            <person name="Ishii S."/>
            <person name="Walworth N."/>
            <person name="Bird L."/>
            <person name="Kuenen J.G."/>
            <person name="Nealson K.H."/>
        </authorList>
    </citation>
    <scope>NUCLEOTIDE SEQUENCE [LARGE SCALE GENOMIC DNA]</scope>
    <source>
        <strain evidence="8 9">83</strain>
    </source>
</reference>
<dbReference type="OrthoDB" id="9816061at2"/>
<feature type="domain" description="Blue (type 1) copper" evidence="7">
    <location>
        <begin position="67"/>
        <end position="170"/>
    </location>
</feature>
<evidence type="ECO:0000256" key="3">
    <source>
        <dbReference type="ARBA" id="ARBA00022764"/>
    </source>
</evidence>
<evidence type="ECO:0000256" key="1">
    <source>
        <dbReference type="ARBA" id="ARBA00004418"/>
    </source>
</evidence>
<feature type="region of interest" description="Disordered" evidence="5">
    <location>
        <begin position="28"/>
        <end position="56"/>
    </location>
</feature>
<feature type="compositionally biased region" description="Basic and acidic residues" evidence="5">
    <location>
        <begin position="36"/>
        <end position="46"/>
    </location>
</feature>
<keyword evidence="9" id="KW-1185">Reference proteome</keyword>
<feature type="chain" id="PRO_5015779133" description="Blue (type 1) copper domain-containing protein" evidence="6">
    <location>
        <begin position="28"/>
        <end position="172"/>
    </location>
</feature>
<evidence type="ECO:0000256" key="5">
    <source>
        <dbReference type="SAM" id="MobiDB-lite"/>
    </source>
</evidence>
<evidence type="ECO:0000256" key="6">
    <source>
        <dbReference type="SAM" id="SignalP"/>
    </source>
</evidence>
<dbReference type="Gene3D" id="2.60.40.420">
    <property type="entry name" value="Cupredoxins - blue copper proteins"/>
    <property type="match status" value="1"/>
</dbReference>
<keyword evidence="4" id="KW-0186">Copper</keyword>
<dbReference type="InterPro" id="IPR050845">
    <property type="entry name" value="Cu-binding_ET"/>
</dbReference>
<comment type="subcellular location">
    <subcellularLocation>
        <location evidence="1">Periplasm</location>
    </subcellularLocation>
</comment>
<dbReference type="RefSeq" id="WP_105728486.1">
    <property type="nucleotide sequence ID" value="NZ_PVLR01000007.1"/>
</dbReference>
<evidence type="ECO:0000256" key="4">
    <source>
        <dbReference type="ARBA" id="ARBA00023008"/>
    </source>
</evidence>
<name>A0A2S9KI03_9BURK</name>
<keyword evidence="3" id="KW-0574">Periplasm</keyword>
<gene>
    <name evidence="8" type="ORF">C6P61_02825</name>
</gene>
<dbReference type="GO" id="GO:0042597">
    <property type="term" value="C:periplasmic space"/>
    <property type="evidence" value="ECO:0007669"/>
    <property type="project" value="UniProtKB-SubCell"/>
</dbReference>
<comment type="caution">
    <text evidence="8">The sequence shown here is derived from an EMBL/GenBank/DDBJ whole genome shotgun (WGS) entry which is preliminary data.</text>
</comment>
<organism evidence="8 9">
    <name type="scientific">Malikia spinosa</name>
    <dbReference type="NCBI Taxonomy" id="86180"/>
    <lineage>
        <taxon>Bacteria</taxon>
        <taxon>Pseudomonadati</taxon>
        <taxon>Pseudomonadota</taxon>
        <taxon>Betaproteobacteria</taxon>
        <taxon>Burkholderiales</taxon>
        <taxon>Comamonadaceae</taxon>
        <taxon>Malikia</taxon>
    </lineage>
</organism>
<dbReference type="GO" id="GO:0009055">
    <property type="term" value="F:electron transfer activity"/>
    <property type="evidence" value="ECO:0007669"/>
    <property type="project" value="InterPro"/>
</dbReference>
<proteinExistence type="predicted"/>
<dbReference type="Pfam" id="PF00127">
    <property type="entry name" value="Copper-bind"/>
    <property type="match status" value="1"/>
</dbReference>
<dbReference type="InterPro" id="IPR008972">
    <property type="entry name" value="Cupredoxin"/>
</dbReference>
<keyword evidence="6" id="KW-0732">Signal</keyword>
<dbReference type="CDD" id="cd04211">
    <property type="entry name" value="Cupredoxin_like_2"/>
    <property type="match status" value="1"/>
</dbReference>
<dbReference type="PANTHER" id="PTHR38439:SF3">
    <property type="entry name" value="COPPER-RESISTANT CUPROPROTEIN COPI"/>
    <property type="match status" value="1"/>
</dbReference>
<dbReference type="InterPro" id="IPR000923">
    <property type="entry name" value="BlueCu_1"/>
</dbReference>
<evidence type="ECO:0000259" key="7">
    <source>
        <dbReference type="Pfam" id="PF00127"/>
    </source>
</evidence>
<dbReference type="SUPFAM" id="SSF49503">
    <property type="entry name" value="Cupredoxins"/>
    <property type="match status" value="1"/>
</dbReference>